<dbReference type="AlphaFoldDB" id="S8DUR8"/>
<feature type="binding site" evidence="4">
    <location>
        <position position="240"/>
    </location>
    <ligand>
        <name>FAD</name>
        <dbReference type="ChEBI" id="CHEBI:57692"/>
    </ligand>
</feature>
<dbReference type="GO" id="GO:0016614">
    <property type="term" value="F:oxidoreductase activity, acting on CH-OH group of donors"/>
    <property type="evidence" value="ECO:0007669"/>
    <property type="project" value="InterPro"/>
</dbReference>
<evidence type="ECO:0000313" key="6">
    <source>
        <dbReference type="EMBL" id="EPS96921.1"/>
    </source>
</evidence>
<proteinExistence type="inferred from homology"/>
<gene>
    <name evidence="6" type="ORF">FOMPIDRAFT_1150457</name>
</gene>
<dbReference type="PROSITE" id="PS00624">
    <property type="entry name" value="GMC_OXRED_2"/>
    <property type="match status" value="1"/>
</dbReference>
<dbReference type="PANTHER" id="PTHR11552:SF219">
    <property type="entry name" value="GLUCOSE-METHANOL-CHOLINE OXIDOREDUCTASE N-TERMINAL DOMAIN-CONTAINING PROTEIN"/>
    <property type="match status" value="1"/>
</dbReference>
<evidence type="ECO:0000259" key="5">
    <source>
        <dbReference type="PROSITE" id="PS00624"/>
    </source>
</evidence>
<dbReference type="Pfam" id="PF05199">
    <property type="entry name" value="GMC_oxred_C"/>
    <property type="match status" value="1"/>
</dbReference>
<evidence type="ECO:0000256" key="4">
    <source>
        <dbReference type="PIRSR" id="PIRSR000137-2"/>
    </source>
</evidence>
<dbReference type="STRING" id="743788.S8DUR8"/>
<dbReference type="InterPro" id="IPR000172">
    <property type="entry name" value="GMC_OxRdtase_N"/>
</dbReference>
<comment type="similarity">
    <text evidence="2">Belongs to the GMC oxidoreductase family.</text>
</comment>
<feature type="active site" description="Proton acceptor" evidence="3">
    <location>
        <position position="557"/>
    </location>
</feature>
<dbReference type="InterPro" id="IPR036188">
    <property type="entry name" value="FAD/NAD-bd_sf"/>
</dbReference>
<organism evidence="6 7">
    <name type="scientific">Fomitopsis schrenkii</name>
    <name type="common">Brown rot fungus</name>
    <dbReference type="NCBI Taxonomy" id="2126942"/>
    <lineage>
        <taxon>Eukaryota</taxon>
        <taxon>Fungi</taxon>
        <taxon>Dikarya</taxon>
        <taxon>Basidiomycota</taxon>
        <taxon>Agaricomycotina</taxon>
        <taxon>Agaricomycetes</taxon>
        <taxon>Polyporales</taxon>
        <taxon>Fomitopsis</taxon>
    </lineage>
</organism>
<feature type="domain" description="Glucose-methanol-choline oxidoreductase N-terminal" evidence="5">
    <location>
        <begin position="285"/>
        <end position="299"/>
    </location>
</feature>
<dbReference type="SUPFAM" id="SSF54373">
    <property type="entry name" value="FAD-linked reductases, C-terminal domain"/>
    <property type="match status" value="1"/>
</dbReference>
<keyword evidence="7" id="KW-1185">Reference proteome</keyword>
<keyword evidence="4" id="KW-0285">Flavoprotein</keyword>
<evidence type="ECO:0000256" key="3">
    <source>
        <dbReference type="PIRSR" id="PIRSR000137-1"/>
    </source>
</evidence>
<dbReference type="Gene3D" id="3.30.560.10">
    <property type="entry name" value="Glucose Oxidase, domain 3"/>
    <property type="match status" value="1"/>
</dbReference>
<dbReference type="OrthoDB" id="269227at2759"/>
<protein>
    <recommendedName>
        <fullName evidence="5">Glucose-methanol-choline oxidoreductase N-terminal domain-containing protein</fullName>
    </recommendedName>
</protein>
<dbReference type="Gene3D" id="3.50.50.60">
    <property type="entry name" value="FAD/NAD(P)-binding domain"/>
    <property type="match status" value="1"/>
</dbReference>
<comment type="cofactor">
    <cofactor evidence="1 4">
        <name>FAD</name>
        <dbReference type="ChEBI" id="CHEBI:57692"/>
    </cofactor>
</comment>
<dbReference type="InParanoid" id="S8DUR8"/>
<evidence type="ECO:0000256" key="1">
    <source>
        <dbReference type="ARBA" id="ARBA00001974"/>
    </source>
</evidence>
<feature type="active site" description="Proton donor" evidence="3">
    <location>
        <position position="511"/>
    </location>
</feature>
<dbReference type="InterPro" id="IPR007867">
    <property type="entry name" value="GMC_OxRtase_C"/>
</dbReference>
<dbReference type="InterPro" id="IPR012132">
    <property type="entry name" value="GMC_OxRdtase"/>
</dbReference>
<dbReference type="PIRSF" id="PIRSF000137">
    <property type="entry name" value="Alcohol_oxidase"/>
    <property type="match status" value="1"/>
</dbReference>
<dbReference type="Pfam" id="PF00732">
    <property type="entry name" value="GMC_oxred_N"/>
    <property type="match status" value="1"/>
</dbReference>
<dbReference type="eggNOG" id="KOG1238">
    <property type="taxonomic scope" value="Eukaryota"/>
</dbReference>
<dbReference type="EMBL" id="KE504182">
    <property type="protein sequence ID" value="EPS96921.1"/>
    <property type="molecule type" value="Genomic_DNA"/>
</dbReference>
<accession>S8DUR8</accession>
<keyword evidence="4" id="KW-0274">FAD</keyword>
<name>S8DUR8_FOMSC</name>
<evidence type="ECO:0000313" key="7">
    <source>
        <dbReference type="Proteomes" id="UP000015241"/>
    </source>
</evidence>
<dbReference type="PANTHER" id="PTHR11552">
    <property type="entry name" value="GLUCOSE-METHANOL-CHOLINE GMC OXIDOREDUCTASE"/>
    <property type="match status" value="1"/>
</dbReference>
<dbReference type="Proteomes" id="UP000015241">
    <property type="component" value="Unassembled WGS sequence"/>
</dbReference>
<dbReference type="GO" id="GO:0050660">
    <property type="term" value="F:flavin adenine dinucleotide binding"/>
    <property type="evidence" value="ECO:0007669"/>
    <property type="project" value="InterPro"/>
</dbReference>
<evidence type="ECO:0000256" key="2">
    <source>
        <dbReference type="ARBA" id="ARBA00010790"/>
    </source>
</evidence>
<dbReference type="HOGENOM" id="CLU_002865_7_2_1"/>
<reference evidence="6 7" key="1">
    <citation type="journal article" date="2012" name="Science">
        <title>The Paleozoic origin of enzymatic lignin decomposition reconstructed from 31 fungal genomes.</title>
        <authorList>
            <person name="Floudas D."/>
            <person name="Binder M."/>
            <person name="Riley R."/>
            <person name="Barry K."/>
            <person name="Blanchette R.A."/>
            <person name="Henrissat B."/>
            <person name="Martinez A.T."/>
            <person name="Otillar R."/>
            <person name="Spatafora J.W."/>
            <person name="Yadav J.S."/>
            <person name="Aerts A."/>
            <person name="Benoit I."/>
            <person name="Boyd A."/>
            <person name="Carlson A."/>
            <person name="Copeland A."/>
            <person name="Coutinho P.M."/>
            <person name="de Vries R.P."/>
            <person name="Ferreira P."/>
            <person name="Findley K."/>
            <person name="Foster B."/>
            <person name="Gaskell J."/>
            <person name="Glotzer D."/>
            <person name="Gorecki P."/>
            <person name="Heitman J."/>
            <person name="Hesse C."/>
            <person name="Hori C."/>
            <person name="Igarashi K."/>
            <person name="Jurgens J.A."/>
            <person name="Kallen N."/>
            <person name="Kersten P."/>
            <person name="Kohler A."/>
            <person name="Kuees U."/>
            <person name="Kumar T.K.A."/>
            <person name="Kuo A."/>
            <person name="LaButti K."/>
            <person name="Larrondo L.F."/>
            <person name="Lindquist E."/>
            <person name="Ling A."/>
            <person name="Lombard V."/>
            <person name="Lucas S."/>
            <person name="Lundell T."/>
            <person name="Martin R."/>
            <person name="McLaughlin D.J."/>
            <person name="Morgenstern I."/>
            <person name="Morin E."/>
            <person name="Murat C."/>
            <person name="Nagy L.G."/>
            <person name="Nolan M."/>
            <person name="Ohm R.A."/>
            <person name="Patyshakuliyeva A."/>
            <person name="Rokas A."/>
            <person name="Ruiz-Duenas F.J."/>
            <person name="Sabat G."/>
            <person name="Salamov A."/>
            <person name="Samejima M."/>
            <person name="Schmutz J."/>
            <person name="Slot J.C."/>
            <person name="St John F."/>
            <person name="Stenlid J."/>
            <person name="Sun H."/>
            <person name="Sun S."/>
            <person name="Syed K."/>
            <person name="Tsang A."/>
            <person name="Wiebenga A."/>
            <person name="Young D."/>
            <person name="Pisabarro A."/>
            <person name="Eastwood D.C."/>
            <person name="Martin F."/>
            <person name="Cullen D."/>
            <person name="Grigoriev I.V."/>
            <person name="Hibbett D.S."/>
        </authorList>
    </citation>
    <scope>NUCLEOTIDE SEQUENCE</scope>
    <source>
        <strain evidence="7">FP-58527</strain>
    </source>
</reference>
<sequence>MWPFDWYPEVTAEGLLEQYDYIVVGGGTAGCVLANRLSADPTCSVLLIERGPRADSWAARVPLFSSDFASDGSRTLKRPSEMQHELGRPLLLFSGGALGGSSRINQMLYTRGLPAEYDSWAESGRKGWGWKDMEQCFVRSERALGMKDDGVHGMGGEWRNRSLGDFQFKGFEKAVAASEAIGLPYIPDINSPSHPPFGCGRLYFTIDENSKRNSAYHAFLPSALVRSRQANLHICTNALVEKVEVERLADGRAVARGVTLLAQTGPSREKRRHVRAAREIVLSAGPFGSPHILMLSGIGPSEHLKEHGIPVVKDLQAVGSNLEDHFGVSIGFFIPMQDSLLSLRTQPLRFIIELIKYLIWGTGWLLGPVLQLAIFSHSKMLDDTGKPAQVEKVSEKLPDIEIMPMAYASHDEPTPLDRGMFSFLNVLLHPKSKGTVRLSSADPRAPLAIDPRYLSNADDFAPLRASLKLSLRLRDEMRAQGYALEDWLQPKSESDADLDDYIRRYNRTTYHYSSTCRMAPEDDADGGGVVDDELRVYGLENLRVADTSILPRVLGTHLQAPAVAIGEKCASMVLQGKQQ</sequence>
<dbReference type="SUPFAM" id="SSF51905">
    <property type="entry name" value="FAD/NAD(P)-binding domain"/>
    <property type="match status" value="1"/>
</dbReference>